<dbReference type="AlphaFoldDB" id="A0A106BR88"/>
<dbReference type="InterPro" id="IPR052534">
    <property type="entry name" value="Extracell_DNA_Util/SecSys_Comp"/>
</dbReference>
<dbReference type="RefSeq" id="WP_059752928.1">
    <property type="nucleotide sequence ID" value="NZ_LDUG01000018.1"/>
</dbReference>
<dbReference type="InterPro" id="IPR007813">
    <property type="entry name" value="PilN"/>
</dbReference>
<accession>A0A106BR88</accession>
<proteinExistence type="predicted"/>
<reference evidence="2 3" key="1">
    <citation type="journal article" date="2015" name="Appl. Environ. Microbiol.">
        <title>Aerobic and Anaerobic Thiosulfate Oxidation by a Cold-Adapted, Subglacial Chemoautotroph.</title>
        <authorList>
            <person name="Harrold Z.R."/>
            <person name="Skidmore M.L."/>
            <person name="Hamilton T.L."/>
            <person name="Desch L."/>
            <person name="Amada K."/>
            <person name="van Gelder W."/>
            <person name="Glover K."/>
            <person name="Roden E.E."/>
            <person name="Boyd E.S."/>
        </authorList>
    </citation>
    <scope>NUCLEOTIDE SEQUENCE [LARGE SCALE GENOMIC DNA]</scope>
    <source>
        <strain evidence="2 3">RG</strain>
    </source>
</reference>
<evidence type="ECO:0000313" key="2">
    <source>
        <dbReference type="EMBL" id="KVW96883.1"/>
    </source>
</evidence>
<evidence type="ECO:0000313" key="3">
    <source>
        <dbReference type="Proteomes" id="UP000064243"/>
    </source>
</evidence>
<name>A0A106BR88_THIDE</name>
<dbReference type="GO" id="GO:0043683">
    <property type="term" value="P:type IV pilus assembly"/>
    <property type="evidence" value="ECO:0007669"/>
    <property type="project" value="TreeGrafter"/>
</dbReference>
<dbReference type="EMBL" id="LDUG01000018">
    <property type="protein sequence ID" value="KVW96883.1"/>
    <property type="molecule type" value="Genomic_DNA"/>
</dbReference>
<feature type="transmembrane region" description="Helical" evidence="1">
    <location>
        <begin position="21"/>
        <end position="43"/>
    </location>
</feature>
<dbReference type="PATRIC" id="fig|36861.3.peg.558"/>
<keyword evidence="3" id="KW-1185">Reference proteome</keyword>
<dbReference type="PANTHER" id="PTHR40278:SF2">
    <property type="entry name" value="TYPE IV PILUS INNER MEMBRANE COMPONENT PILN"/>
    <property type="match status" value="1"/>
</dbReference>
<keyword evidence="1" id="KW-0812">Transmembrane</keyword>
<dbReference type="GO" id="GO:0043107">
    <property type="term" value="P:type IV pilus-dependent motility"/>
    <property type="evidence" value="ECO:0007669"/>
    <property type="project" value="TreeGrafter"/>
</dbReference>
<evidence type="ECO:0000256" key="1">
    <source>
        <dbReference type="SAM" id="Phobius"/>
    </source>
</evidence>
<dbReference type="Proteomes" id="UP000064243">
    <property type="component" value="Unassembled WGS sequence"/>
</dbReference>
<dbReference type="STRING" id="1123392.GCA_000376425_00735"/>
<gene>
    <name evidence="2" type="ORF">ABW22_05485</name>
</gene>
<organism evidence="2 3">
    <name type="scientific">Thiobacillus denitrificans</name>
    <dbReference type="NCBI Taxonomy" id="36861"/>
    <lineage>
        <taxon>Bacteria</taxon>
        <taxon>Pseudomonadati</taxon>
        <taxon>Pseudomonadota</taxon>
        <taxon>Betaproteobacteria</taxon>
        <taxon>Nitrosomonadales</taxon>
        <taxon>Thiobacillaceae</taxon>
        <taxon>Thiobacillus</taxon>
    </lineage>
</organism>
<dbReference type="Pfam" id="PF05137">
    <property type="entry name" value="PilN"/>
    <property type="match status" value="1"/>
</dbReference>
<keyword evidence="1" id="KW-0472">Membrane</keyword>
<dbReference type="PANTHER" id="PTHR40278">
    <property type="entry name" value="DNA UTILIZATION PROTEIN HOFN"/>
    <property type="match status" value="1"/>
</dbReference>
<keyword evidence="1" id="KW-1133">Transmembrane helix</keyword>
<sequence>MIRINLLPHRELARAARRRQFNVLLGIAVAAGVIAVVLGHGVIAANQSAQDARNAFLTQEITRLDGQIGEIKKIREQTQALLERKQVVETLQSNRTEVVHLFDQMIRLLPDGLYLKSFKQAGDIITISGYTQSSARVSTLMRNLNDSPWFESADLVEIKSATVNNLRANEFVLSVKQARQQMDDANNKGGKA</sequence>
<comment type="caution">
    <text evidence="2">The sequence shown here is derived from an EMBL/GenBank/DDBJ whole genome shotgun (WGS) entry which is preliminary data.</text>
</comment>
<dbReference type="OrthoDB" id="5296173at2"/>
<protein>
    <submittedName>
        <fullName evidence="2">Fimbrial protein</fullName>
    </submittedName>
</protein>